<proteinExistence type="predicted"/>
<feature type="transmembrane region" description="Helical" evidence="1">
    <location>
        <begin position="110"/>
        <end position="132"/>
    </location>
</feature>
<feature type="transmembrane region" description="Helical" evidence="1">
    <location>
        <begin position="139"/>
        <end position="159"/>
    </location>
</feature>
<dbReference type="RefSeq" id="WP_110664468.1">
    <property type="nucleotide sequence ID" value="NZ_PYBW01000002.1"/>
</dbReference>
<feature type="transmembrane region" description="Helical" evidence="1">
    <location>
        <begin position="64"/>
        <end position="90"/>
    </location>
</feature>
<evidence type="ECO:0000313" key="3">
    <source>
        <dbReference type="Proteomes" id="UP000248039"/>
    </source>
</evidence>
<accession>A0A2V4P195</accession>
<dbReference type="EMBL" id="PYBW01000002">
    <property type="protein sequence ID" value="PYC88473.1"/>
    <property type="molecule type" value="Genomic_DNA"/>
</dbReference>
<evidence type="ECO:0000313" key="2">
    <source>
        <dbReference type="EMBL" id="PYC88473.1"/>
    </source>
</evidence>
<keyword evidence="1" id="KW-0472">Membrane</keyword>
<sequence length="318" mass="33275">MSARALRLALALHPTGYRREWGEELTATFTESTAGADRWAVARELFDLAGHGLRLRVGLGSAGVAAQLTALVAPFAAVAAAGEALAHLIMLPYLLRQGSNFHWVWSAHPVLGIVQIVGLLLALAAAVAATLGRWTPARVLAPIALLASCTTGLSSLSDILNSRTLLMLLIEHGPQAMWVLFLLAAPRDLLGPPSWRTRLGALAGALVGGVIIQFGFFAGEPAFLREATQYLALTAIAVELALLVAAVPLLLRGWYGPAAAALAGTPLALLVFLTVLEGFVGGARNVAPVLAVLLPVAALGLAHRLGHRIPPSRSSRVR</sequence>
<keyword evidence="1" id="KW-0812">Transmembrane</keyword>
<feature type="transmembrane region" description="Helical" evidence="1">
    <location>
        <begin position="286"/>
        <end position="306"/>
    </location>
</feature>
<gene>
    <name evidence="2" type="ORF">C7C46_00240</name>
</gene>
<feature type="transmembrane region" description="Helical" evidence="1">
    <location>
        <begin position="258"/>
        <end position="280"/>
    </location>
</feature>
<dbReference type="AlphaFoldDB" id="A0A2V4P195"/>
<dbReference type="Proteomes" id="UP000248039">
    <property type="component" value="Unassembled WGS sequence"/>
</dbReference>
<protein>
    <submittedName>
        <fullName evidence="2">Uncharacterized protein</fullName>
    </submittedName>
</protein>
<feature type="transmembrane region" description="Helical" evidence="1">
    <location>
        <begin position="165"/>
        <end position="185"/>
    </location>
</feature>
<organism evidence="2 3">
    <name type="scientific">Streptomyces tateyamensis</name>
    <dbReference type="NCBI Taxonomy" id="565073"/>
    <lineage>
        <taxon>Bacteria</taxon>
        <taxon>Bacillati</taxon>
        <taxon>Actinomycetota</taxon>
        <taxon>Actinomycetes</taxon>
        <taxon>Kitasatosporales</taxon>
        <taxon>Streptomycetaceae</taxon>
        <taxon>Streptomyces</taxon>
    </lineage>
</organism>
<keyword evidence="1" id="KW-1133">Transmembrane helix</keyword>
<feature type="transmembrane region" description="Helical" evidence="1">
    <location>
        <begin position="230"/>
        <end position="251"/>
    </location>
</feature>
<reference evidence="2 3" key="1">
    <citation type="submission" date="2018-03" db="EMBL/GenBank/DDBJ databases">
        <title>Bioinformatic expansion and discovery of thiopeptide antibiotics.</title>
        <authorList>
            <person name="Schwalen C.J."/>
            <person name="Hudson G.A."/>
            <person name="Mitchell D.A."/>
        </authorList>
    </citation>
    <scope>NUCLEOTIDE SEQUENCE [LARGE SCALE GENOMIC DNA]</scope>
    <source>
        <strain evidence="2 3">ATCC 21389</strain>
    </source>
</reference>
<evidence type="ECO:0000256" key="1">
    <source>
        <dbReference type="SAM" id="Phobius"/>
    </source>
</evidence>
<dbReference type="OrthoDB" id="4213730at2"/>
<feature type="transmembrane region" description="Helical" evidence="1">
    <location>
        <begin position="197"/>
        <end position="218"/>
    </location>
</feature>
<name>A0A2V4P195_9ACTN</name>
<comment type="caution">
    <text evidence="2">The sequence shown here is derived from an EMBL/GenBank/DDBJ whole genome shotgun (WGS) entry which is preliminary data.</text>
</comment>
<keyword evidence="3" id="KW-1185">Reference proteome</keyword>